<feature type="domain" description="Histidine kinase" evidence="7">
    <location>
        <begin position="577"/>
        <end position="786"/>
    </location>
</feature>
<evidence type="ECO:0000259" key="8">
    <source>
        <dbReference type="PROSITE" id="PS50112"/>
    </source>
</evidence>
<dbReference type="InterPro" id="IPR003594">
    <property type="entry name" value="HATPase_dom"/>
</dbReference>
<feature type="domain" description="PAS" evidence="8">
    <location>
        <begin position="55"/>
        <end position="124"/>
    </location>
</feature>
<gene>
    <name evidence="10" type="ORF">B7P33_17975</name>
</gene>
<proteinExistence type="predicted"/>
<dbReference type="PROSITE" id="PS50112">
    <property type="entry name" value="PAS"/>
    <property type="match status" value="2"/>
</dbReference>
<sequence length="787" mass="89910">MPHNEVDILKRALDRQKKARLTAEKILEEKSKALYDTAEHLKRTNARLNALLDERSDEMDSAFLNIIDPYVIMDLNFEVIKTNDSAKSFLGFDYNKESLNLQELVHPDFAEYTKESTKTLLKVGVLKNYRAKIYTRKNQTKYVQINASLIYNREGHPIAAQGIIRDITQEMEIEALLSEQRKQLDIIVENSPLGIVLSVDGKFIKCNSAMLNMLGYSLNEIKQLSVADISVKEEFATSKRLLEQMGTGNLDHFSINKRYRRKNGSTFMAKTSVSAIRKVDGDIDYRLAIIEDITAELEAQEKLAASESRLALLIKNLDLAVLLEDEKGSIALTNEKFCEMFDIDETPEALIGQNCSETTNRLKKVFPMPVTFEENLDSIHNNRLTVIDDELETKDGRFLERDYIPISSKGNYMGHLWTYKDITLRRTFKQNLQAEKEKYSSIIANMNLGLVEVDKFDKIQMVNQSFCAMSGYSEQELLGQTASELLEYQQMTLINDSSNSVDKKKTASFELKVRHKSGQTRHWLISGAPRYDERHRIIGSIGIHLDITGHKQLELQKAQLLKELQVSNKELHEYAHIVSHDLKSPLRSVSALATWLREDHQDVLDENGFEQIQMIQDKIEGMDNLIDGILKYSSIGRKDHKEIEVNLNHVVKDIMGIIYIPSHVNIEITSPLPTIKADKTKIHQLFQNFLSNAVMHIEKKEGLVQIGCDESNSHWTFSIRDNGVGIPKEYHEKIFKIFQSLGTKDGSTGIGLSIVKKIIDLYEGRVWLESEVGQGTTFYFTIKKHRA</sequence>
<dbReference type="Pfam" id="PF13426">
    <property type="entry name" value="PAS_9"/>
    <property type="match status" value="3"/>
</dbReference>
<dbReference type="Pfam" id="PF00989">
    <property type="entry name" value="PAS"/>
    <property type="match status" value="1"/>
</dbReference>
<dbReference type="PANTHER" id="PTHR43304:SF1">
    <property type="entry name" value="PAC DOMAIN-CONTAINING PROTEIN"/>
    <property type="match status" value="1"/>
</dbReference>
<dbReference type="InterPro" id="IPR036097">
    <property type="entry name" value="HisK_dim/P_sf"/>
</dbReference>
<dbReference type="SMART" id="SM00091">
    <property type="entry name" value="PAS"/>
    <property type="match status" value="4"/>
</dbReference>
<name>A0A2A4G457_9FLAO</name>
<keyword evidence="5 10" id="KW-0418">Kinase</keyword>
<feature type="domain" description="PAC" evidence="9">
    <location>
        <begin position="127"/>
        <end position="179"/>
    </location>
</feature>
<feature type="domain" description="PAC" evidence="9">
    <location>
        <begin position="253"/>
        <end position="305"/>
    </location>
</feature>
<dbReference type="GO" id="GO:0006355">
    <property type="term" value="P:regulation of DNA-templated transcription"/>
    <property type="evidence" value="ECO:0007669"/>
    <property type="project" value="InterPro"/>
</dbReference>
<dbReference type="CDD" id="cd00130">
    <property type="entry name" value="PAS"/>
    <property type="match status" value="3"/>
</dbReference>
<comment type="caution">
    <text evidence="10">The sequence shown here is derived from an EMBL/GenBank/DDBJ whole genome shotgun (WGS) entry which is preliminary data.</text>
</comment>
<dbReference type="SUPFAM" id="SSF55785">
    <property type="entry name" value="PYP-like sensor domain (PAS domain)"/>
    <property type="match status" value="4"/>
</dbReference>
<evidence type="ECO:0000313" key="11">
    <source>
        <dbReference type="Proteomes" id="UP000219559"/>
    </source>
</evidence>
<dbReference type="AlphaFoldDB" id="A0A2A4G457"/>
<dbReference type="Proteomes" id="UP000219559">
    <property type="component" value="Unassembled WGS sequence"/>
</dbReference>
<dbReference type="Pfam" id="PF00512">
    <property type="entry name" value="HisKA"/>
    <property type="match status" value="1"/>
</dbReference>
<evidence type="ECO:0000259" key="9">
    <source>
        <dbReference type="PROSITE" id="PS50113"/>
    </source>
</evidence>
<dbReference type="SMART" id="SM00387">
    <property type="entry name" value="HATPase_c"/>
    <property type="match status" value="1"/>
</dbReference>
<comment type="catalytic activity">
    <reaction evidence="1">
        <text>ATP + protein L-histidine = ADP + protein N-phospho-L-histidine.</text>
        <dbReference type="EC" id="2.7.13.3"/>
    </reaction>
</comment>
<dbReference type="FunFam" id="3.30.565.10:FF:000006">
    <property type="entry name" value="Sensor histidine kinase WalK"/>
    <property type="match status" value="1"/>
</dbReference>
<keyword evidence="3" id="KW-0597">Phosphoprotein</keyword>
<dbReference type="InterPro" id="IPR036890">
    <property type="entry name" value="HATPase_C_sf"/>
</dbReference>
<dbReference type="Pfam" id="PF02518">
    <property type="entry name" value="HATPase_c"/>
    <property type="match status" value="1"/>
</dbReference>
<dbReference type="InterPro" id="IPR052162">
    <property type="entry name" value="Sensor_kinase/Photoreceptor"/>
</dbReference>
<feature type="domain" description="PAC" evidence="9">
    <location>
        <begin position="507"/>
        <end position="559"/>
    </location>
</feature>
<dbReference type="InterPro" id="IPR004358">
    <property type="entry name" value="Sig_transdc_His_kin-like_C"/>
</dbReference>
<dbReference type="Gene3D" id="3.30.565.10">
    <property type="entry name" value="Histidine kinase-like ATPase, C-terminal domain"/>
    <property type="match status" value="1"/>
</dbReference>
<evidence type="ECO:0000256" key="2">
    <source>
        <dbReference type="ARBA" id="ARBA00012438"/>
    </source>
</evidence>
<evidence type="ECO:0000256" key="1">
    <source>
        <dbReference type="ARBA" id="ARBA00000085"/>
    </source>
</evidence>
<dbReference type="PROSITE" id="PS50113">
    <property type="entry name" value="PAC"/>
    <property type="match status" value="3"/>
</dbReference>
<dbReference type="CDD" id="cd00082">
    <property type="entry name" value="HisKA"/>
    <property type="match status" value="1"/>
</dbReference>
<dbReference type="InterPro" id="IPR001610">
    <property type="entry name" value="PAC"/>
</dbReference>
<evidence type="ECO:0000313" key="10">
    <source>
        <dbReference type="EMBL" id="PCE62525.1"/>
    </source>
</evidence>
<dbReference type="InterPro" id="IPR013767">
    <property type="entry name" value="PAS_fold"/>
</dbReference>
<dbReference type="NCBIfam" id="TIGR00229">
    <property type="entry name" value="sensory_box"/>
    <property type="match status" value="3"/>
</dbReference>
<protein>
    <recommendedName>
        <fullName evidence="2">histidine kinase</fullName>
        <ecNumber evidence="2">2.7.13.3</ecNumber>
    </recommendedName>
</protein>
<evidence type="ECO:0000256" key="4">
    <source>
        <dbReference type="ARBA" id="ARBA00022679"/>
    </source>
</evidence>
<dbReference type="RefSeq" id="WP_097443612.1">
    <property type="nucleotide sequence ID" value="NZ_NBWU01000008.1"/>
</dbReference>
<evidence type="ECO:0000256" key="6">
    <source>
        <dbReference type="SAM" id="Coils"/>
    </source>
</evidence>
<dbReference type="PANTHER" id="PTHR43304">
    <property type="entry name" value="PHYTOCHROME-LIKE PROTEIN CPH1"/>
    <property type="match status" value="1"/>
</dbReference>
<dbReference type="OrthoDB" id="9781208at2"/>
<dbReference type="SUPFAM" id="SSF55874">
    <property type="entry name" value="ATPase domain of HSP90 chaperone/DNA topoisomerase II/histidine kinase"/>
    <property type="match status" value="1"/>
</dbReference>
<dbReference type="SMART" id="SM00388">
    <property type="entry name" value="HisKA"/>
    <property type="match status" value="1"/>
</dbReference>
<dbReference type="PROSITE" id="PS50109">
    <property type="entry name" value="HIS_KIN"/>
    <property type="match status" value="1"/>
</dbReference>
<dbReference type="EC" id="2.7.13.3" evidence="2"/>
<evidence type="ECO:0000259" key="7">
    <source>
        <dbReference type="PROSITE" id="PS50109"/>
    </source>
</evidence>
<keyword evidence="4" id="KW-0808">Transferase</keyword>
<organism evidence="10 11">
    <name type="scientific">Sediminicola luteus</name>
    <dbReference type="NCBI Taxonomy" id="319238"/>
    <lineage>
        <taxon>Bacteria</taxon>
        <taxon>Pseudomonadati</taxon>
        <taxon>Bacteroidota</taxon>
        <taxon>Flavobacteriia</taxon>
        <taxon>Flavobacteriales</taxon>
        <taxon>Flavobacteriaceae</taxon>
        <taxon>Sediminicola</taxon>
    </lineage>
</organism>
<accession>A0A2A4G457</accession>
<dbReference type="InterPro" id="IPR005467">
    <property type="entry name" value="His_kinase_dom"/>
</dbReference>
<dbReference type="GO" id="GO:0000155">
    <property type="term" value="F:phosphorelay sensor kinase activity"/>
    <property type="evidence" value="ECO:0007669"/>
    <property type="project" value="InterPro"/>
</dbReference>
<keyword evidence="6" id="KW-0175">Coiled coil</keyword>
<dbReference type="InterPro" id="IPR000014">
    <property type="entry name" value="PAS"/>
</dbReference>
<reference evidence="10 11" key="1">
    <citation type="submission" date="2017-04" db="EMBL/GenBank/DDBJ databases">
        <title>A new member of the family Flavobacteriaceae isolated from ascidians.</title>
        <authorList>
            <person name="Chen L."/>
        </authorList>
    </citation>
    <scope>NUCLEOTIDE SEQUENCE [LARGE SCALE GENOMIC DNA]</scope>
    <source>
        <strain evidence="10 11">HQA918</strain>
    </source>
</reference>
<dbReference type="InterPro" id="IPR000700">
    <property type="entry name" value="PAS-assoc_C"/>
</dbReference>
<dbReference type="PRINTS" id="PR00344">
    <property type="entry name" value="BCTRLSENSOR"/>
</dbReference>
<dbReference type="InterPro" id="IPR003661">
    <property type="entry name" value="HisK_dim/P_dom"/>
</dbReference>
<dbReference type="EMBL" id="NBWU01000008">
    <property type="protein sequence ID" value="PCE62525.1"/>
    <property type="molecule type" value="Genomic_DNA"/>
</dbReference>
<dbReference type="SUPFAM" id="SSF47384">
    <property type="entry name" value="Homodimeric domain of signal transducing histidine kinase"/>
    <property type="match status" value="1"/>
</dbReference>
<dbReference type="InterPro" id="IPR035965">
    <property type="entry name" value="PAS-like_dom_sf"/>
</dbReference>
<dbReference type="SMART" id="SM00086">
    <property type="entry name" value="PAC"/>
    <property type="match status" value="3"/>
</dbReference>
<dbReference type="Gene3D" id="3.30.450.20">
    <property type="entry name" value="PAS domain"/>
    <property type="match status" value="4"/>
</dbReference>
<evidence type="ECO:0000256" key="5">
    <source>
        <dbReference type="ARBA" id="ARBA00022777"/>
    </source>
</evidence>
<feature type="coiled-coil region" evidence="6">
    <location>
        <begin position="9"/>
        <end position="58"/>
    </location>
</feature>
<keyword evidence="11" id="KW-1185">Reference proteome</keyword>
<feature type="domain" description="PAS" evidence="8">
    <location>
        <begin position="435"/>
        <end position="488"/>
    </location>
</feature>
<dbReference type="Gene3D" id="1.10.287.130">
    <property type="match status" value="1"/>
</dbReference>
<evidence type="ECO:0000256" key="3">
    <source>
        <dbReference type="ARBA" id="ARBA00022553"/>
    </source>
</evidence>